<name>A0A6J5RPS2_9CAUD</name>
<reference evidence="1" key="1">
    <citation type="submission" date="2020-05" db="EMBL/GenBank/DDBJ databases">
        <authorList>
            <person name="Chiriac C."/>
            <person name="Salcher M."/>
            <person name="Ghai R."/>
            <person name="Kavagutti S V."/>
        </authorList>
    </citation>
    <scope>NUCLEOTIDE SEQUENCE</scope>
</reference>
<evidence type="ECO:0000313" key="1">
    <source>
        <dbReference type="EMBL" id="CAB4196286.1"/>
    </source>
</evidence>
<organism evidence="1">
    <name type="scientific">uncultured Caudovirales phage</name>
    <dbReference type="NCBI Taxonomy" id="2100421"/>
    <lineage>
        <taxon>Viruses</taxon>
        <taxon>Duplodnaviria</taxon>
        <taxon>Heunggongvirae</taxon>
        <taxon>Uroviricota</taxon>
        <taxon>Caudoviricetes</taxon>
        <taxon>Peduoviridae</taxon>
        <taxon>Maltschvirus</taxon>
        <taxon>Maltschvirus maltsch</taxon>
    </lineage>
</organism>
<protein>
    <submittedName>
        <fullName evidence="1">Uncharacterized protein</fullName>
    </submittedName>
</protein>
<accession>A0A6J5RPS2</accession>
<gene>
    <name evidence="1" type="ORF">UFOVP1300_70</name>
</gene>
<feature type="non-terminal residue" evidence="1">
    <location>
        <position position="1"/>
    </location>
</feature>
<dbReference type="EMBL" id="LR797243">
    <property type="protein sequence ID" value="CAB4196286.1"/>
    <property type="molecule type" value="Genomic_DNA"/>
</dbReference>
<sequence length="82" mass="8904">TVTKITSVCHGMEVRMYWDATTDVPFFLSTVNTNYENDFSSFGGIANNAGTGKNGNIVFSTSDQTNGDTYTVVLEMVKSYAA</sequence>
<proteinExistence type="predicted"/>